<dbReference type="RefSeq" id="WP_041113231.1">
    <property type="nucleotide sequence ID" value="NZ_JARTHD010000016.1"/>
</dbReference>
<evidence type="ECO:0000313" key="2">
    <source>
        <dbReference type="EMBL" id="KIL79569.1"/>
    </source>
</evidence>
<gene>
    <name evidence="2" type="ORF">SD77_2023</name>
</gene>
<organism evidence="2 3">
    <name type="scientific">Bacillus badius</name>
    <dbReference type="NCBI Taxonomy" id="1455"/>
    <lineage>
        <taxon>Bacteria</taxon>
        <taxon>Bacillati</taxon>
        <taxon>Bacillota</taxon>
        <taxon>Bacilli</taxon>
        <taxon>Bacillales</taxon>
        <taxon>Bacillaceae</taxon>
        <taxon>Pseudobacillus</taxon>
    </lineage>
</organism>
<keyword evidence="1" id="KW-1133">Transmembrane helix</keyword>
<accession>A0ABR5AY14</accession>
<evidence type="ECO:0000313" key="3">
    <source>
        <dbReference type="Proteomes" id="UP000031982"/>
    </source>
</evidence>
<keyword evidence="3" id="KW-1185">Reference proteome</keyword>
<comment type="caution">
    <text evidence="2">The sequence shown here is derived from an EMBL/GenBank/DDBJ whole genome shotgun (WGS) entry which is preliminary data.</text>
</comment>
<protein>
    <submittedName>
        <fullName evidence="2">Uncharacterized protein</fullName>
    </submittedName>
</protein>
<proteinExistence type="predicted"/>
<keyword evidence="1" id="KW-0472">Membrane</keyword>
<dbReference type="Proteomes" id="UP000031982">
    <property type="component" value="Unassembled WGS sequence"/>
</dbReference>
<dbReference type="EMBL" id="JXLP01000002">
    <property type="protein sequence ID" value="KIL79569.1"/>
    <property type="molecule type" value="Genomic_DNA"/>
</dbReference>
<feature type="transmembrane region" description="Helical" evidence="1">
    <location>
        <begin position="35"/>
        <end position="55"/>
    </location>
</feature>
<sequence length="62" mass="7031">MIEGLLLAFILSLFEFDSLFIQGVKEWTGIELTSAGYYVFFFFGGAVFKLLEVIANRKDDIS</sequence>
<reference evidence="2 3" key="1">
    <citation type="submission" date="2015-01" db="EMBL/GenBank/DDBJ databases">
        <title>Genome Assembly of Bacillus badius MTCC 1458.</title>
        <authorList>
            <person name="Verma A."/>
            <person name="Khatri I."/>
            <person name="Mual P."/>
            <person name="Subramanian S."/>
            <person name="Krishnamurthi S."/>
        </authorList>
    </citation>
    <scope>NUCLEOTIDE SEQUENCE [LARGE SCALE GENOMIC DNA]</scope>
    <source>
        <strain evidence="2 3">MTCC 1458</strain>
    </source>
</reference>
<evidence type="ECO:0000256" key="1">
    <source>
        <dbReference type="SAM" id="Phobius"/>
    </source>
</evidence>
<name>A0ABR5AY14_BACBA</name>
<keyword evidence="1" id="KW-0812">Transmembrane</keyword>